<evidence type="ECO:0008006" key="4">
    <source>
        <dbReference type="Google" id="ProtNLM"/>
    </source>
</evidence>
<dbReference type="Proteomes" id="UP000030635">
    <property type="component" value="Chromosome"/>
</dbReference>
<keyword evidence="1" id="KW-0472">Membrane</keyword>
<organism evidence="2 3">
    <name type="scientific">Clostridium baratii str. Sullivan</name>
    <dbReference type="NCBI Taxonomy" id="1415775"/>
    <lineage>
        <taxon>Bacteria</taxon>
        <taxon>Bacillati</taxon>
        <taxon>Bacillota</taxon>
        <taxon>Clostridia</taxon>
        <taxon>Eubacteriales</taxon>
        <taxon>Clostridiaceae</taxon>
        <taxon>Clostridium</taxon>
    </lineage>
</organism>
<evidence type="ECO:0000313" key="3">
    <source>
        <dbReference type="Proteomes" id="UP000030635"/>
    </source>
</evidence>
<dbReference type="STRING" id="1561.NPD11_2511"/>
<dbReference type="HOGENOM" id="CLU_1238407_0_0_9"/>
<dbReference type="AlphaFoldDB" id="A0A0A7FXJ9"/>
<reference evidence="2 3" key="1">
    <citation type="journal article" date="2015" name="Infect. Genet. Evol.">
        <title>Genomic sequences of six botulinum neurotoxin-producing strains representing three clostridial species illustrate the mobility and diversity of botulinum neurotoxin genes.</title>
        <authorList>
            <person name="Smith T.J."/>
            <person name="Hill K.K."/>
            <person name="Xie G."/>
            <person name="Foley B.T."/>
            <person name="Williamson C.H."/>
            <person name="Foster J.T."/>
            <person name="Johnson S.L."/>
            <person name="Chertkov O."/>
            <person name="Teshima H."/>
            <person name="Gibbons H.S."/>
            <person name="Johnsky L.A."/>
            <person name="Karavis M.A."/>
            <person name="Smith L.A."/>
        </authorList>
    </citation>
    <scope>NUCLEOTIDE SEQUENCE [LARGE SCALE GENOMIC DNA]</scope>
    <source>
        <strain evidence="2">Sullivan</strain>
    </source>
</reference>
<name>A0A0A7FXJ9_9CLOT</name>
<protein>
    <recommendedName>
        <fullName evidence="4">Reticulocyte-binding protein</fullName>
    </recommendedName>
</protein>
<dbReference type="RefSeq" id="WP_039311315.1">
    <property type="nucleotide sequence ID" value="NZ_CP006905.1"/>
</dbReference>
<dbReference type="eggNOG" id="ENOG5030GKT">
    <property type="taxonomic scope" value="Bacteria"/>
</dbReference>
<proteinExistence type="predicted"/>
<keyword evidence="1" id="KW-0812">Transmembrane</keyword>
<keyword evidence="1" id="KW-1133">Transmembrane helix</keyword>
<dbReference type="KEGG" id="cbv:U729_482"/>
<accession>A0A0A7FXJ9</accession>
<evidence type="ECO:0000313" key="2">
    <source>
        <dbReference type="EMBL" id="AIY84354.1"/>
    </source>
</evidence>
<keyword evidence="3" id="KW-1185">Reference proteome</keyword>
<dbReference type="GeneID" id="60853969"/>
<sequence length="225" mass="26174">MQNGFKKKKYFIAIVSILLISLSINIMLCLKNKQYSHRIGANSYKNIETIKIKNEKNIEIIDKTIDTLKISNGELLNLYTNYSDMADCIIKLWDDYNFYNETDRGIFINKKIDTSKVIENDIYSRIESYLGNTLINIMSTDSDDLVVKGKDLEDFEVMKSLAINMSKIFKSVDESKLGNVNSSDKEKKVIDNKYWIDILREIDKTSSKYIDYDFIKEVKVTKAIY</sequence>
<dbReference type="OrthoDB" id="1933790at2"/>
<dbReference type="EMBL" id="CP006905">
    <property type="protein sequence ID" value="AIY84354.1"/>
    <property type="molecule type" value="Genomic_DNA"/>
</dbReference>
<gene>
    <name evidence="2" type="ORF">U729_482</name>
</gene>
<feature type="transmembrane region" description="Helical" evidence="1">
    <location>
        <begin position="12"/>
        <end position="30"/>
    </location>
</feature>
<evidence type="ECO:0000256" key="1">
    <source>
        <dbReference type="SAM" id="Phobius"/>
    </source>
</evidence>